<dbReference type="Proteomes" id="UP000044938">
    <property type="component" value="Unassembled WGS sequence"/>
</dbReference>
<sequence>MTRLTRSFSSGGTKPMNDNAFCTQRTATLCERIDL</sequence>
<proteinExistence type="predicted"/>
<evidence type="ECO:0000313" key="2">
    <source>
        <dbReference type="EMBL" id="COZ99937.1"/>
    </source>
</evidence>
<dbReference type="EMBL" id="CSBK01002597">
    <property type="protein sequence ID" value="COZ99937.1"/>
    <property type="molecule type" value="Genomic_DNA"/>
</dbReference>
<organism evidence="1 4">
    <name type="scientific">Mycobacterium tuberculosis</name>
    <dbReference type="NCBI Taxonomy" id="1773"/>
    <lineage>
        <taxon>Bacteria</taxon>
        <taxon>Bacillati</taxon>
        <taxon>Actinomycetota</taxon>
        <taxon>Actinomycetes</taxon>
        <taxon>Mycobacteriales</taxon>
        <taxon>Mycobacteriaceae</taxon>
        <taxon>Mycobacterium</taxon>
        <taxon>Mycobacterium tuberculosis complex</taxon>
    </lineage>
</organism>
<evidence type="ECO:0000313" key="1">
    <source>
        <dbReference type="EMBL" id="COY03403.1"/>
    </source>
</evidence>
<dbReference type="Proteomes" id="UP000039021">
    <property type="component" value="Unassembled WGS sequence"/>
</dbReference>
<reference evidence="2" key="1">
    <citation type="submission" date="2015-03" db="EMBL/GenBank/DDBJ databases">
        <authorList>
            <consortium name="Pathogen Informatics"/>
            <person name="Murphy D."/>
        </authorList>
    </citation>
    <scope>NUCLEOTIDE SEQUENCE</scope>
    <source>
        <strain evidence="2">N09902308</strain>
    </source>
</reference>
<gene>
    <name evidence="1" type="ORF">ERS007720_05078</name>
    <name evidence="2" type="ORF">ERS007739_04307</name>
</gene>
<accession>A0A655JU39</accession>
<dbReference type="EMBL" id="CSAJ01001498">
    <property type="protein sequence ID" value="COY03403.1"/>
    <property type="molecule type" value="Genomic_DNA"/>
</dbReference>
<reference evidence="3 4" key="2">
    <citation type="submission" date="2015-03" db="EMBL/GenBank/DDBJ databases">
        <authorList>
            <consortium name="Pathogen Informatics"/>
        </authorList>
    </citation>
    <scope>NUCLEOTIDE SEQUENCE [LARGE SCALE GENOMIC DNA]</scope>
    <source>
        <strain evidence="1 4">M09401471</strain>
        <strain evidence="3">N09902308</strain>
    </source>
</reference>
<name>A0A655JU39_MYCTX</name>
<dbReference type="AlphaFoldDB" id="A0A655JU39"/>
<protein>
    <submittedName>
        <fullName evidence="1">Uncharacterized protein</fullName>
    </submittedName>
</protein>
<evidence type="ECO:0000313" key="4">
    <source>
        <dbReference type="Proteomes" id="UP000044938"/>
    </source>
</evidence>
<evidence type="ECO:0000313" key="3">
    <source>
        <dbReference type="Proteomes" id="UP000039021"/>
    </source>
</evidence>